<dbReference type="RefSeq" id="WP_209694131.1">
    <property type="nucleotide sequence ID" value="NZ_BAAAVU010000026.1"/>
</dbReference>
<keyword evidence="2" id="KW-1185">Reference proteome</keyword>
<gene>
    <name evidence="1" type="ORF">JOF29_002270</name>
</gene>
<evidence type="ECO:0000313" key="2">
    <source>
        <dbReference type="Proteomes" id="UP000755585"/>
    </source>
</evidence>
<protein>
    <submittedName>
        <fullName evidence="1">Uncharacterized protein</fullName>
    </submittedName>
</protein>
<dbReference type="Proteomes" id="UP000755585">
    <property type="component" value="Unassembled WGS sequence"/>
</dbReference>
<reference evidence="1 2" key="1">
    <citation type="submission" date="2021-03" db="EMBL/GenBank/DDBJ databases">
        <title>Sequencing the genomes of 1000 actinobacteria strains.</title>
        <authorList>
            <person name="Klenk H.-P."/>
        </authorList>
    </citation>
    <scope>NUCLEOTIDE SEQUENCE [LARGE SCALE GENOMIC DNA]</scope>
    <source>
        <strain evidence="1 2">DSM 18824</strain>
    </source>
</reference>
<name>A0ABS4UHT6_9ACTN</name>
<accession>A0ABS4UHT6</accession>
<organism evidence="1 2">
    <name type="scientific">Kribbella aluminosa</name>
    <dbReference type="NCBI Taxonomy" id="416017"/>
    <lineage>
        <taxon>Bacteria</taxon>
        <taxon>Bacillati</taxon>
        <taxon>Actinomycetota</taxon>
        <taxon>Actinomycetes</taxon>
        <taxon>Propionibacteriales</taxon>
        <taxon>Kribbellaceae</taxon>
        <taxon>Kribbella</taxon>
    </lineage>
</organism>
<evidence type="ECO:0000313" key="1">
    <source>
        <dbReference type="EMBL" id="MBP2351187.1"/>
    </source>
</evidence>
<dbReference type="EMBL" id="JAGINT010000001">
    <property type="protein sequence ID" value="MBP2351187.1"/>
    <property type="molecule type" value="Genomic_DNA"/>
</dbReference>
<proteinExistence type="predicted"/>
<comment type="caution">
    <text evidence="1">The sequence shown here is derived from an EMBL/GenBank/DDBJ whole genome shotgun (WGS) entry which is preliminary data.</text>
</comment>
<sequence>MASGNILTGGMMTELEASETLRHWARTRGMDAESIGGDGWTAVAHRTSWVIAPRGRSDAVYLVTSTGVQSVNRSTQSLAEVLADLD</sequence>